<evidence type="ECO:0000256" key="7">
    <source>
        <dbReference type="ARBA" id="ARBA00023145"/>
    </source>
</evidence>
<dbReference type="PROSITE" id="PS51892">
    <property type="entry name" value="SUBTILASE"/>
    <property type="match status" value="1"/>
</dbReference>
<evidence type="ECO:0000256" key="3">
    <source>
        <dbReference type="ARBA" id="ARBA00022723"/>
    </source>
</evidence>
<dbReference type="SUPFAM" id="SSF54897">
    <property type="entry name" value="Protease propeptides/inhibitors"/>
    <property type="match status" value="1"/>
</dbReference>
<dbReference type="Proteomes" id="UP001500886">
    <property type="component" value="Unassembled WGS sequence"/>
</dbReference>
<comment type="caution">
    <text evidence="11">The sequence shown here is derived from an EMBL/GenBank/DDBJ whole genome shotgun (WGS) entry which is preliminary data.</text>
</comment>
<evidence type="ECO:0000256" key="8">
    <source>
        <dbReference type="PROSITE-ProRule" id="PRU01240"/>
    </source>
</evidence>
<dbReference type="CDD" id="cd04056">
    <property type="entry name" value="Peptidases_S53"/>
    <property type="match status" value="1"/>
</dbReference>
<accession>A0ABP6G6A2</accession>
<dbReference type="InterPro" id="IPR050819">
    <property type="entry name" value="Tripeptidyl-peptidase_I"/>
</dbReference>
<keyword evidence="3" id="KW-0479">Metal-binding</keyword>
<evidence type="ECO:0000256" key="9">
    <source>
        <dbReference type="SAM" id="SignalP"/>
    </source>
</evidence>
<feature type="signal peptide" evidence="9">
    <location>
        <begin position="1"/>
        <end position="36"/>
    </location>
</feature>
<dbReference type="PROSITE" id="PS00138">
    <property type="entry name" value="SUBTILASE_SER"/>
    <property type="match status" value="1"/>
</dbReference>
<feature type="chain" id="PRO_5045352366" evidence="9">
    <location>
        <begin position="37"/>
        <end position="657"/>
    </location>
</feature>
<dbReference type="PANTHER" id="PTHR14218">
    <property type="entry name" value="PROTEASE S8 TRIPEPTIDYL PEPTIDASE I CLN2"/>
    <property type="match status" value="1"/>
</dbReference>
<dbReference type="SMART" id="SM00944">
    <property type="entry name" value="Pro-kuma_activ"/>
    <property type="match status" value="1"/>
</dbReference>
<evidence type="ECO:0000313" key="11">
    <source>
        <dbReference type="EMBL" id="GAA2712930.1"/>
    </source>
</evidence>
<dbReference type="Gene3D" id="3.40.50.200">
    <property type="entry name" value="Peptidase S8/S53 domain"/>
    <property type="match status" value="1"/>
</dbReference>
<dbReference type="SUPFAM" id="SSF52743">
    <property type="entry name" value="Subtilisin-like"/>
    <property type="match status" value="1"/>
</dbReference>
<dbReference type="InterPro" id="IPR023828">
    <property type="entry name" value="Peptidase_S8_Ser-AS"/>
</dbReference>
<keyword evidence="7" id="KW-0865">Zymogen</keyword>
<keyword evidence="12" id="KW-1185">Reference proteome</keyword>
<dbReference type="InterPro" id="IPR030400">
    <property type="entry name" value="Sedolisin_dom"/>
</dbReference>
<dbReference type="PROSITE" id="PS51695">
    <property type="entry name" value="SEDOLISIN"/>
    <property type="match status" value="1"/>
</dbReference>
<comment type="caution">
    <text evidence="8">Lacks conserved residue(s) required for the propagation of feature annotation.</text>
</comment>
<evidence type="ECO:0000256" key="6">
    <source>
        <dbReference type="ARBA" id="ARBA00022837"/>
    </source>
</evidence>
<dbReference type="PANTHER" id="PTHR14218:SF15">
    <property type="entry name" value="TRIPEPTIDYL-PEPTIDASE 1"/>
    <property type="match status" value="1"/>
</dbReference>
<evidence type="ECO:0000256" key="1">
    <source>
        <dbReference type="ARBA" id="ARBA00001913"/>
    </source>
</evidence>
<proteinExistence type="inferred from homology"/>
<evidence type="ECO:0000256" key="5">
    <source>
        <dbReference type="ARBA" id="ARBA00022825"/>
    </source>
</evidence>
<keyword evidence="5" id="KW-0720">Serine protease</keyword>
<sequence>MRSSRSRARAGLSLAAALPLVAGALALAGPAAQAQADSTPHDRQSLVGTKPQWATAGADQGATAASKAVTARVYLAGRDADGLAAYARAVSDPKSASYGKYLTAQQAKERFGATRAQIAEVTAWLKSSGLTVTASNDHYLTVSGDAAAARKAFGTELHDYVKDGKTYHAPSRTASVPASLHGAVLTVVGLNNAPRLAHHQDTLPGPSAAFRNAGPFSTYYGSNVNSDLPAAYGSHAPYAIKGYTGKQLRAAYGAKNFTGKGVTVAITDAFASPTIVKDIEQYAKRNGDKAYRKGQFSQVLPADYTHTKPDECDAAGWYGEETLDIEAVHAVAPDAGIVYVAGSSCQDDDLIDSLRKIVDGRLADIVSNSWGDIETNETPDVAAAYDQIFQQGAVEGIGFYFSSGDDGDNTVKHGVKQVDTPANSPWVTSVGGTSLAVGKGDKYLWETGWGTHKAPLSKDGHSWDGFPGAFTGGAGGGTSKVFEQPFYQRGVVPDALSKANGTTKPMRVEPDIAAVADSSTGFLVGQTQTFPDGKVAYDEYRIGGTSLAAPVIAGVQALAQQARHGVPIGFANPAIYDRYGTAAYHDVTDHPLGRGQGLGVVRVDYANGVDAKGGLVTSLRSLGGDTSLSATSGYDNVTGVGSPANDYVTSYIPRSGR</sequence>
<evidence type="ECO:0000259" key="10">
    <source>
        <dbReference type="PROSITE" id="PS51695"/>
    </source>
</evidence>
<name>A0ABP6G6A2_9ACTN</name>
<dbReference type="Pfam" id="PF09286">
    <property type="entry name" value="Pro-kuma_activ"/>
    <property type="match status" value="1"/>
</dbReference>
<evidence type="ECO:0000256" key="4">
    <source>
        <dbReference type="ARBA" id="ARBA00022801"/>
    </source>
</evidence>
<dbReference type="InterPro" id="IPR036852">
    <property type="entry name" value="Peptidase_S8/S53_dom_sf"/>
</dbReference>
<dbReference type="InterPro" id="IPR000209">
    <property type="entry name" value="Peptidase_S8/S53_dom"/>
</dbReference>
<comment type="similarity">
    <text evidence="8">Belongs to the peptidase S8 family.</text>
</comment>
<organism evidence="11 12">
    <name type="scientific">Streptomyces luteosporeus</name>
    <dbReference type="NCBI Taxonomy" id="173856"/>
    <lineage>
        <taxon>Bacteria</taxon>
        <taxon>Bacillati</taxon>
        <taxon>Actinomycetota</taxon>
        <taxon>Actinomycetes</taxon>
        <taxon>Kitasatosporales</taxon>
        <taxon>Streptomycetaceae</taxon>
        <taxon>Streptomyces</taxon>
    </lineage>
</organism>
<keyword evidence="9" id="KW-0732">Signal</keyword>
<dbReference type="RefSeq" id="WP_344434294.1">
    <property type="nucleotide sequence ID" value="NZ_BAAASL010000006.1"/>
</dbReference>
<evidence type="ECO:0000313" key="12">
    <source>
        <dbReference type="Proteomes" id="UP001500886"/>
    </source>
</evidence>
<evidence type="ECO:0000256" key="2">
    <source>
        <dbReference type="ARBA" id="ARBA00022670"/>
    </source>
</evidence>
<keyword evidence="2" id="KW-0645">Protease</keyword>
<dbReference type="InterPro" id="IPR015366">
    <property type="entry name" value="S53_propep"/>
</dbReference>
<gene>
    <name evidence="11" type="ORF">GCM10010315_17510</name>
</gene>
<keyword evidence="4" id="KW-0378">Hydrolase</keyword>
<reference evidence="12" key="1">
    <citation type="journal article" date="2019" name="Int. J. Syst. Evol. Microbiol.">
        <title>The Global Catalogue of Microorganisms (GCM) 10K type strain sequencing project: providing services to taxonomists for standard genome sequencing and annotation.</title>
        <authorList>
            <consortium name="The Broad Institute Genomics Platform"/>
            <consortium name="The Broad Institute Genome Sequencing Center for Infectious Disease"/>
            <person name="Wu L."/>
            <person name="Ma J."/>
        </authorList>
    </citation>
    <scope>NUCLEOTIDE SEQUENCE [LARGE SCALE GENOMIC DNA]</scope>
    <source>
        <strain evidence="12">JCM 4542</strain>
    </source>
</reference>
<feature type="domain" description="Peptidase S53" evidence="10">
    <location>
        <begin position="242"/>
        <end position="655"/>
    </location>
</feature>
<dbReference type="EMBL" id="BAAASL010000006">
    <property type="protein sequence ID" value="GAA2712930.1"/>
    <property type="molecule type" value="Genomic_DNA"/>
</dbReference>
<comment type="cofactor">
    <cofactor evidence="1">
        <name>Ca(2+)</name>
        <dbReference type="ChEBI" id="CHEBI:29108"/>
    </cofactor>
</comment>
<dbReference type="CDD" id="cd11377">
    <property type="entry name" value="Pro-peptidase_S53"/>
    <property type="match status" value="1"/>
</dbReference>
<dbReference type="Pfam" id="PF00082">
    <property type="entry name" value="Peptidase_S8"/>
    <property type="match status" value="1"/>
</dbReference>
<protein>
    <submittedName>
        <fullName evidence="11">S53 family peptidase</fullName>
    </submittedName>
</protein>
<keyword evidence="6" id="KW-0106">Calcium</keyword>